<name>A0ACB9MW22_9MYRT</name>
<organism evidence="1 2">
    <name type="scientific">Melastoma candidum</name>
    <dbReference type="NCBI Taxonomy" id="119954"/>
    <lineage>
        <taxon>Eukaryota</taxon>
        <taxon>Viridiplantae</taxon>
        <taxon>Streptophyta</taxon>
        <taxon>Embryophyta</taxon>
        <taxon>Tracheophyta</taxon>
        <taxon>Spermatophyta</taxon>
        <taxon>Magnoliopsida</taxon>
        <taxon>eudicotyledons</taxon>
        <taxon>Gunneridae</taxon>
        <taxon>Pentapetalae</taxon>
        <taxon>rosids</taxon>
        <taxon>malvids</taxon>
        <taxon>Myrtales</taxon>
        <taxon>Melastomataceae</taxon>
        <taxon>Melastomatoideae</taxon>
        <taxon>Melastomateae</taxon>
        <taxon>Melastoma</taxon>
    </lineage>
</organism>
<sequence length="565" mass="62818">MADENIGVGHKLAQDEVMLGEGDLRFGSGPGTAADLVLNLTAYDTGSAASTENRGCELGELLDYEKKVSGDGISLFVEFSGPASKCSGLHYAMKDEDLGMDEENDERGSFSVGDVVWIKTKSRSWWPGKILNPLDASVDTMEANRGRLLVTYLGSIHVSWCLTSQLKSFHKNFAEVAKQNKSRSFTGAFEKAVHEFGKRLMEKLTLERENDVNSLLVEFGEYSSILFEPGEFLLKLKFLAVSLTRPYVLDFVVMKHYLPAFYSSIGHENKSMHLLLLEADVEDDTNEIPRKRSTVWKKSSRKMKVGVGETGIGGVEAIDTGSLPPSSLNSDGFIDEKSEMGSESRSRKTSKYLSYPYISYVNKELAGETGKNVCFLDSREAVFVRVPVNGFVGSPALVKCTRKKLLRLHPKKFEYPPPDPSRLTPAEFLSDIGSLAWIARVCDQEEDFHDASYRGGRRRGRKRNSDQAAEVRTNGCPAAGDQTGSWRRPDLNGGQQGRNTLEKRRGRRKEDIGSGEKTEVGSGAQLEYISQNLEMMTSMLEKLGDKLSRGKLEGEIRRRVLDKVR</sequence>
<proteinExistence type="predicted"/>
<comment type="caution">
    <text evidence="1">The sequence shown here is derived from an EMBL/GenBank/DDBJ whole genome shotgun (WGS) entry which is preliminary data.</text>
</comment>
<keyword evidence="2" id="KW-1185">Reference proteome</keyword>
<evidence type="ECO:0000313" key="1">
    <source>
        <dbReference type="EMBL" id="KAI4326735.1"/>
    </source>
</evidence>
<protein>
    <submittedName>
        <fullName evidence="1">Uncharacterized protein</fullName>
    </submittedName>
</protein>
<gene>
    <name evidence="1" type="ORF">MLD38_032014</name>
</gene>
<evidence type="ECO:0000313" key="2">
    <source>
        <dbReference type="Proteomes" id="UP001057402"/>
    </source>
</evidence>
<reference evidence="2" key="1">
    <citation type="journal article" date="2023" name="Front. Plant Sci.">
        <title>Chromosomal-level genome assembly of Melastoma candidum provides insights into trichome evolution.</title>
        <authorList>
            <person name="Zhong Y."/>
            <person name="Wu W."/>
            <person name="Sun C."/>
            <person name="Zou P."/>
            <person name="Liu Y."/>
            <person name="Dai S."/>
            <person name="Zhou R."/>
        </authorList>
    </citation>
    <scope>NUCLEOTIDE SEQUENCE [LARGE SCALE GENOMIC DNA]</scope>
</reference>
<dbReference type="EMBL" id="CM042888">
    <property type="protein sequence ID" value="KAI4326735.1"/>
    <property type="molecule type" value="Genomic_DNA"/>
</dbReference>
<accession>A0ACB9MW22</accession>
<dbReference type="Proteomes" id="UP001057402">
    <property type="component" value="Chromosome 9"/>
</dbReference>